<keyword evidence="3" id="KW-1185">Reference proteome</keyword>
<reference evidence="2" key="1">
    <citation type="submission" date="2023-10" db="EMBL/GenBank/DDBJ databases">
        <title>Genome assembly of Pristionchus species.</title>
        <authorList>
            <person name="Yoshida K."/>
            <person name="Sommer R.J."/>
        </authorList>
    </citation>
    <scope>NUCLEOTIDE SEQUENCE</scope>
    <source>
        <strain evidence="2">RS5133</strain>
    </source>
</reference>
<sequence>MQTTVDSIAHNISKFTDLNKFPLLLGNVPLDSDRGRFIIPVVGREEDTVDMLKELRLSLTSRSTILVYKQYRQTLFHILAKVADESIHGKLNLCKAIKDQNGRTISRGLKHTSFLPHLIELYTMAAGVERRTEEVQILFTSAFQQEFNLAVARFRRNAQDRLKNSQSSSRNGRTARRTTPPGSASGEVIVDEEEEEVRSMERDDEDVMDMNDGENERW</sequence>
<dbReference type="AlphaFoldDB" id="A0AAV5WGJ9"/>
<organism evidence="2 3">
    <name type="scientific">Pristionchus fissidentatus</name>
    <dbReference type="NCBI Taxonomy" id="1538716"/>
    <lineage>
        <taxon>Eukaryota</taxon>
        <taxon>Metazoa</taxon>
        <taxon>Ecdysozoa</taxon>
        <taxon>Nematoda</taxon>
        <taxon>Chromadorea</taxon>
        <taxon>Rhabditida</taxon>
        <taxon>Rhabditina</taxon>
        <taxon>Diplogasteromorpha</taxon>
        <taxon>Diplogasteroidea</taxon>
        <taxon>Neodiplogasteridae</taxon>
        <taxon>Pristionchus</taxon>
    </lineage>
</organism>
<dbReference type="EMBL" id="BTSY01000005">
    <property type="protein sequence ID" value="GMT29783.1"/>
    <property type="molecule type" value="Genomic_DNA"/>
</dbReference>
<feature type="region of interest" description="Disordered" evidence="1">
    <location>
        <begin position="160"/>
        <end position="218"/>
    </location>
</feature>
<accession>A0AAV5WGJ9</accession>
<evidence type="ECO:0000256" key="1">
    <source>
        <dbReference type="SAM" id="MobiDB-lite"/>
    </source>
</evidence>
<proteinExistence type="predicted"/>
<evidence type="ECO:0000313" key="3">
    <source>
        <dbReference type="Proteomes" id="UP001432322"/>
    </source>
</evidence>
<protein>
    <submittedName>
        <fullName evidence="2">Uncharacterized protein</fullName>
    </submittedName>
</protein>
<dbReference type="Proteomes" id="UP001432322">
    <property type="component" value="Unassembled WGS sequence"/>
</dbReference>
<evidence type="ECO:0000313" key="2">
    <source>
        <dbReference type="EMBL" id="GMT29783.1"/>
    </source>
</evidence>
<feature type="compositionally biased region" description="Acidic residues" evidence="1">
    <location>
        <begin position="189"/>
        <end position="218"/>
    </location>
</feature>
<comment type="caution">
    <text evidence="2">The sequence shown here is derived from an EMBL/GenBank/DDBJ whole genome shotgun (WGS) entry which is preliminary data.</text>
</comment>
<name>A0AAV5WGJ9_9BILA</name>
<gene>
    <name evidence="2" type="ORF">PFISCL1PPCAC_21080</name>
</gene>